<organism evidence="2 3">
    <name type="scientific">Austropuccinia psidii MF-1</name>
    <dbReference type="NCBI Taxonomy" id="1389203"/>
    <lineage>
        <taxon>Eukaryota</taxon>
        <taxon>Fungi</taxon>
        <taxon>Dikarya</taxon>
        <taxon>Basidiomycota</taxon>
        <taxon>Pucciniomycotina</taxon>
        <taxon>Pucciniomycetes</taxon>
        <taxon>Pucciniales</taxon>
        <taxon>Sphaerophragmiaceae</taxon>
        <taxon>Austropuccinia</taxon>
    </lineage>
</organism>
<accession>A0A9Q3JG06</accession>
<name>A0A9Q3JG06_9BASI</name>
<gene>
    <name evidence="2" type="ORF">O181_101071</name>
</gene>
<dbReference type="AlphaFoldDB" id="A0A9Q3JG06"/>
<keyword evidence="3" id="KW-1185">Reference proteome</keyword>
<comment type="caution">
    <text evidence="2">The sequence shown here is derived from an EMBL/GenBank/DDBJ whole genome shotgun (WGS) entry which is preliminary data.</text>
</comment>
<proteinExistence type="predicted"/>
<feature type="region of interest" description="Disordered" evidence="1">
    <location>
        <begin position="1"/>
        <end position="25"/>
    </location>
</feature>
<dbReference type="EMBL" id="AVOT02070895">
    <property type="protein sequence ID" value="MBW0561356.1"/>
    <property type="molecule type" value="Genomic_DNA"/>
</dbReference>
<reference evidence="2" key="1">
    <citation type="submission" date="2021-03" db="EMBL/GenBank/DDBJ databases">
        <title>Draft genome sequence of rust myrtle Austropuccinia psidii MF-1, a brazilian biotype.</title>
        <authorList>
            <person name="Quecine M.C."/>
            <person name="Pachon D.M.R."/>
            <person name="Bonatelli M.L."/>
            <person name="Correr F.H."/>
            <person name="Franceschini L.M."/>
            <person name="Leite T.F."/>
            <person name="Margarido G.R.A."/>
            <person name="Almeida C.A."/>
            <person name="Ferrarezi J.A."/>
            <person name="Labate C.A."/>
        </authorList>
    </citation>
    <scope>NUCLEOTIDE SEQUENCE</scope>
    <source>
        <strain evidence="2">MF-1</strain>
    </source>
</reference>
<sequence>MFPSRNKRHTPEDIEELEDSPGPVKTIMKARKIRLNGKDNGQYLVRFKNQTSDKDNLFSENSIPDANLHLGRLRASRRAEQSHKW</sequence>
<evidence type="ECO:0000256" key="1">
    <source>
        <dbReference type="SAM" id="MobiDB-lite"/>
    </source>
</evidence>
<evidence type="ECO:0000313" key="2">
    <source>
        <dbReference type="EMBL" id="MBW0561356.1"/>
    </source>
</evidence>
<protein>
    <submittedName>
        <fullName evidence="2">Uncharacterized protein</fullName>
    </submittedName>
</protein>
<evidence type="ECO:0000313" key="3">
    <source>
        <dbReference type="Proteomes" id="UP000765509"/>
    </source>
</evidence>
<dbReference type="Proteomes" id="UP000765509">
    <property type="component" value="Unassembled WGS sequence"/>
</dbReference>